<evidence type="ECO:0000313" key="1">
    <source>
        <dbReference type="EMBL" id="KAK9681022.1"/>
    </source>
</evidence>
<evidence type="ECO:0000313" key="2">
    <source>
        <dbReference type="Proteomes" id="UP001458880"/>
    </source>
</evidence>
<accession>A0AAW1HWF2</accession>
<protein>
    <submittedName>
        <fullName evidence="1">Uncharacterized protein</fullName>
    </submittedName>
</protein>
<name>A0AAW1HWF2_POPJA</name>
<dbReference type="Proteomes" id="UP001458880">
    <property type="component" value="Unassembled WGS sequence"/>
</dbReference>
<proteinExistence type="predicted"/>
<gene>
    <name evidence="1" type="ORF">QE152_g38617</name>
</gene>
<dbReference type="EMBL" id="JASPKY010000853">
    <property type="protein sequence ID" value="KAK9681022.1"/>
    <property type="molecule type" value="Genomic_DNA"/>
</dbReference>
<reference evidence="1 2" key="1">
    <citation type="journal article" date="2024" name="BMC Genomics">
        <title>De novo assembly and annotation of Popillia japonica's genome with initial clues to its potential as an invasive pest.</title>
        <authorList>
            <person name="Cucini C."/>
            <person name="Boschi S."/>
            <person name="Funari R."/>
            <person name="Cardaioli E."/>
            <person name="Iannotti N."/>
            <person name="Marturano G."/>
            <person name="Paoli F."/>
            <person name="Bruttini M."/>
            <person name="Carapelli A."/>
            <person name="Frati F."/>
            <person name="Nardi F."/>
        </authorList>
    </citation>
    <scope>NUCLEOTIDE SEQUENCE [LARGE SCALE GENOMIC DNA]</scope>
    <source>
        <strain evidence="1">DMR45628</strain>
    </source>
</reference>
<comment type="caution">
    <text evidence="1">The sequence shown here is derived from an EMBL/GenBank/DDBJ whole genome shotgun (WGS) entry which is preliminary data.</text>
</comment>
<organism evidence="1 2">
    <name type="scientific">Popillia japonica</name>
    <name type="common">Japanese beetle</name>
    <dbReference type="NCBI Taxonomy" id="7064"/>
    <lineage>
        <taxon>Eukaryota</taxon>
        <taxon>Metazoa</taxon>
        <taxon>Ecdysozoa</taxon>
        <taxon>Arthropoda</taxon>
        <taxon>Hexapoda</taxon>
        <taxon>Insecta</taxon>
        <taxon>Pterygota</taxon>
        <taxon>Neoptera</taxon>
        <taxon>Endopterygota</taxon>
        <taxon>Coleoptera</taxon>
        <taxon>Polyphaga</taxon>
        <taxon>Scarabaeiformia</taxon>
        <taxon>Scarabaeidae</taxon>
        <taxon>Rutelinae</taxon>
        <taxon>Popillia</taxon>
    </lineage>
</organism>
<keyword evidence="2" id="KW-1185">Reference proteome</keyword>
<sequence>MEAVINGILSRQLKESAADEYVDGILSCYTSHRAQEDQGMIDAYPEMGGHQGCVEQYLTPCTGRPGDDRCLSRNGWPPGMRRLGGYLWKEPRTEATATHSAGWDERKVTVCCIGGLFVEGAPHGSHRYTFGGMG</sequence>
<dbReference type="AlphaFoldDB" id="A0AAW1HWF2"/>